<accession>N9VAB6</accession>
<dbReference type="HOGENOM" id="CLU_2492350_0_0_9"/>
<dbReference type="Proteomes" id="UP000013051">
    <property type="component" value="Unassembled WGS sequence"/>
</dbReference>
<dbReference type="EMBL" id="AGYV01000001">
    <property type="protein sequence ID" value="ENY87555.1"/>
    <property type="molecule type" value="Genomic_DNA"/>
</dbReference>
<proteinExistence type="predicted"/>
<evidence type="ECO:0000313" key="1">
    <source>
        <dbReference type="EMBL" id="ENY87555.1"/>
    </source>
</evidence>
<comment type="caution">
    <text evidence="1">The sequence shown here is derived from an EMBL/GenBank/DDBJ whole genome shotgun (WGS) entry which is preliminary data.</text>
</comment>
<sequence>MEITNIFYAKKWILRVEEFYICLGERGSFQCIDPHIHIFFLLCKDIERVQIDIIINQQNTLFSTLYNFYQQTERIIDLSIEKNLLL</sequence>
<gene>
    <name evidence="1" type="ORF">HMPREF1094_00002</name>
</gene>
<reference evidence="1 2" key="1">
    <citation type="submission" date="2013-01" db="EMBL/GenBank/DDBJ databases">
        <title>The Genome Sequence of Clostridium innocuum 2959.</title>
        <authorList>
            <consortium name="The Broad Institute Genome Sequencing Platform"/>
            <person name="Earl A."/>
            <person name="Ward D."/>
            <person name="Feldgarden M."/>
            <person name="Gevers D."/>
            <person name="Courvalin P."/>
            <person name="Lambert T."/>
            <person name="Walker B."/>
            <person name="Young S.K."/>
            <person name="Zeng Q."/>
            <person name="Gargeya S."/>
            <person name="Fitzgerald M."/>
            <person name="Haas B."/>
            <person name="Abouelleil A."/>
            <person name="Alvarado L."/>
            <person name="Arachchi H.M."/>
            <person name="Berlin A.M."/>
            <person name="Chapman S.B."/>
            <person name="Dewar J."/>
            <person name="Goldberg J."/>
            <person name="Griggs A."/>
            <person name="Gujja S."/>
            <person name="Hansen M."/>
            <person name="Howarth C."/>
            <person name="Imamovic A."/>
            <person name="Larimer J."/>
            <person name="McCowan C."/>
            <person name="Murphy C."/>
            <person name="Neiman D."/>
            <person name="Pearson M."/>
            <person name="Priest M."/>
            <person name="Roberts A."/>
            <person name="Saif S."/>
            <person name="Shea T."/>
            <person name="Sisk P."/>
            <person name="Sykes S."/>
            <person name="Wortman J."/>
            <person name="Nusbaum C."/>
            <person name="Birren B."/>
        </authorList>
    </citation>
    <scope>NUCLEOTIDE SEQUENCE [LARGE SCALE GENOMIC DNA]</scope>
    <source>
        <strain evidence="1 2">2959</strain>
    </source>
</reference>
<organism evidence="1 2">
    <name type="scientific">[Clostridium] innocuum 2959</name>
    <dbReference type="NCBI Taxonomy" id="999413"/>
    <lineage>
        <taxon>Bacteria</taxon>
        <taxon>Bacillati</taxon>
        <taxon>Bacillota</taxon>
        <taxon>Clostridia</taxon>
        <taxon>Eubacteriales</taxon>
        <taxon>Clostridiaceae</taxon>
        <taxon>Clostridium</taxon>
    </lineage>
</organism>
<keyword evidence="2" id="KW-1185">Reference proteome</keyword>
<protein>
    <submittedName>
        <fullName evidence="1">Uncharacterized protein</fullName>
    </submittedName>
</protein>
<evidence type="ECO:0000313" key="2">
    <source>
        <dbReference type="Proteomes" id="UP000013051"/>
    </source>
</evidence>
<name>N9VAB6_CLOIN</name>
<dbReference type="AlphaFoldDB" id="N9VAB6"/>